<evidence type="ECO:0000259" key="2">
    <source>
        <dbReference type="PROSITE" id="PS50943"/>
    </source>
</evidence>
<evidence type="ECO:0000256" key="1">
    <source>
        <dbReference type="ARBA" id="ARBA00023125"/>
    </source>
</evidence>
<proteinExistence type="predicted"/>
<dbReference type="InterPro" id="IPR050807">
    <property type="entry name" value="TransReg_Diox_bact_type"/>
</dbReference>
<protein>
    <submittedName>
        <fullName evidence="3">Transcriptional regulator</fullName>
    </submittedName>
</protein>
<reference evidence="3 4" key="1">
    <citation type="submission" date="2019-08" db="EMBL/GenBank/DDBJ databases">
        <authorList>
            <person name="Peeters C."/>
        </authorList>
    </citation>
    <scope>NUCLEOTIDE SEQUENCE [LARGE SCALE GENOMIC DNA]</scope>
    <source>
        <strain evidence="3 4">LMG 30175</strain>
    </source>
</reference>
<evidence type="ECO:0000313" key="4">
    <source>
        <dbReference type="Proteomes" id="UP000414233"/>
    </source>
</evidence>
<keyword evidence="4" id="KW-1185">Reference proteome</keyword>
<dbReference type="PANTHER" id="PTHR46797">
    <property type="entry name" value="HTH-TYPE TRANSCRIPTIONAL REGULATOR"/>
    <property type="match status" value="1"/>
</dbReference>
<dbReference type="AlphaFoldDB" id="A0A5E4XC69"/>
<dbReference type="EMBL" id="CABPRZ010000016">
    <property type="protein sequence ID" value="VVE33944.1"/>
    <property type="molecule type" value="Genomic_DNA"/>
</dbReference>
<dbReference type="GO" id="GO:0005829">
    <property type="term" value="C:cytosol"/>
    <property type="evidence" value="ECO:0007669"/>
    <property type="project" value="TreeGrafter"/>
</dbReference>
<dbReference type="SUPFAM" id="SSF47413">
    <property type="entry name" value="lambda repressor-like DNA-binding domains"/>
    <property type="match status" value="2"/>
</dbReference>
<name>A0A5E4XC69_9BURK</name>
<dbReference type="Pfam" id="PF01381">
    <property type="entry name" value="HTH_3"/>
    <property type="match status" value="1"/>
</dbReference>
<accession>A0A5E4XC69</accession>
<dbReference type="RefSeq" id="WP_150698505.1">
    <property type="nucleotide sequence ID" value="NZ_CABPRZ010000016.1"/>
</dbReference>
<evidence type="ECO:0000313" key="3">
    <source>
        <dbReference type="EMBL" id="VVE33944.1"/>
    </source>
</evidence>
<dbReference type="InterPro" id="IPR010982">
    <property type="entry name" value="Lambda_DNA-bd_dom_sf"/>
</dbReference>
<feature type="domain" description="HTH cro/C1-type" evidence="2">
    <location>
        <begin position="16"/>
        <end position="70"/>
    </location>
</feature>
<dbReference type="GO" id="GO:0003700">
    <property type="term" value="F:DNA-binding transcription factor activity"/>
    <property type="evidence" value="ECO:0007669"/>
    <property type="project" value="TreeGrafter"/>
</dbReference>
<keyword evidence="1" id="KW-0238">DNA-binding</keyword>
<organism evidence="3 4">
    <name type="scientific">Pandoraea terrae</name>
    <dbReference type="NCBI Taxonomy" id="1537710"/>
    <lineage>
        <taxon>Bacteria</taxon>
        <taxon>Pseudomonadati</taxon>
        <taxon>Pseudomonadota</taxon>
        <taxon>Betaproteobacteria</taxon>
        <taxon>Burkholderiales</taxon>
        <taxon>Burkholderiaceae</taxon>
        <taxon>Pandoraea</taxon>
    </lineage>
</organism>
<dbReference type="InterPro" id="IPR001387">
    <property type="entry name" value="Cro/C1-type_HTH"/>
</dbReference>
<dbReference type="OrthoDB" id="9096238at2"/>
<sequence length="183" mass="20635">MEKDTDATVLQIARRIEEIRTLRGISQWELAQRAQYQRTWVSRTEGAGVSFSLDTLDRYAAALDVDPLSLVTSGALLPRKAEDKSTLRERLAINVIRLRDAQNLSQESLSINARLGRHFVSQVERENTRSSIPNLQKLADALGVPLSELFKQVDAASVNLKNSRRTRSKRIRKLDVKAAQPDE</sequence>
<feature type="domain" description="HTH cro/C1-type" evidence="2">
    <location>
        <begin position="95"/>
        <end position="149"/>
    </location>
</feature>
<dbReference type="Pfam" id="PF13560">
    <property type="entry name" value="HTH_31"/>
    <property type="match status" value="1"/>
</dbReference>
<dbReference type="Proteomes" id="UP000414233">
    <property type="component" value="Unassembled WGS sequence"/>
</dbReference>
<dbReference type="GO" id="GO:0003677">
    <property type="term" value="F:DNA binding"/>
    <property type="evidence" value="ECO:0007669"/>
    <property type="project" value="UniProtKB-KW"/>
</dbReference>
<dbReference type="PANTHER" id="PTHR46797:SF1">
    <property type="entry name" value="METHYLPHOSPHONATE SYNTHASE"/>
    <property type="match status" value="1"/>
</dbReference>
<dbReference type="Gene3D" id="1.10.260.40">
    <property type="entry name" value="lambda repressor-like DNA-binding domains"/>
    <property type="match status" value="2"/>
</dbReference>
<dbReference type="CDD" id="cd00093">
    <property type="entry name" value="HTH_XRE"/>
    <property type="match status" value="2"/>
</dbReference>
<dbReference type="SMART" id="SM00530">
    <property type="entry name" value="HTH_XRE"/>
    <property type="match status" value="2"/>
</dbReference>
<dbReference type="PROSITE" id="PS50943">
    <property type="entry name" value="HTH_CROC1"/>
    <property type="match status" value="2"/>
</dbReference>
<gene>
    <name evidence="3" type="ORF">PTE30175_03704</name>
</gene>